<proteinExistence type="predicted"/>
<organism evidence="2 3">
    <name type="scientific">Polychaeton citri CBS 116435</name>
    <dbReference type="NCBI Taxonomy" id="1314669"/>
    <lineage>
        <taxon>Eukaryota</taxon>
        <taxon>Fungi</taxon>
        <taxon>Dikarya</taxon>
        <taxon>Ascomycota</taxon>
        <taxon>Pezizomycotina</taxon>
        <taxon>Dothideomycetes</taxon>
        <taxon>Dothideomycetidae</taxon>
        <taxon>Capnodiales</taxon>
        <taxon>Capnodiaceae</taxon>
        <taxon>Polychaeton</taxon>
    </lineage>
</organism>
<sequence length="205" mass="22792">MSQSHKWETLNLPSSEPVPDVSGPFTIRAEPNTDLWRSTPERDVSNGPAIITKTTSAAFERAQVTLSYDNFVTTYDQGGLYFSWPTEKSKPSWIKVGVEFEQGEPQLSSVGTHHYSDWALTPIVTSGPKSVTIEAVKQSNAIWFYAIFANGKRQPLRELKWAFLDDRSGDAELWVGAGAAKPTPEQDPTQVLEVKFENLVVETTS</sequence>
<dbReference type="Pfam" id="PF07081">
    <property type="entry name" value="DUF1349"/>
    <property type="match status" value="1"/>
</dbReference>
<reference evidence="2" key="1">
    <citation type="journal article" date="2020" name="Stud. Mycol.">
        <title>101 Dothideomycetes genomes: a test case for predicting lifestyles and emergence of pathogens.</title>
        <authorList>
            <person name="Haridas S."/>
            <person name="Albert R."/>
            <person name="Binder M."/>
            <person name="Bloem J."/>
            <person name="Labutti K."/>
            <person name="Salamov A."/>
            <person name="Andreopoulos B."/>
            <person name="Baker S."/>
            <person name="Barry K."/>
            <person name="Bills G."/>
            <person name="Bluhm B."/>
            <person name="Cannon C."/>
            <person name="Castanera R."/>
            <person name="Culley D."/>
            <person name="Daum C."/>
            <person name="Ezra D."/>
            <person name="Gonzalez J."/>
            <person name="Henrissat B."/>
            <person name="Kuo A."/>
            <person name="Liang C."/>
            <person name="Lipzen A."/>
            <person name="Lutzoni F."/>
            <person name="Magnuson J."/>
            <person name="Mondo S."/>
            <person name="Nolan M."/>
            <person name="Ohm R."/>
            <person name="Pangilinan J."/>
            <person name="Park H.-J."/>
            <person name="Ramirez L."/>
            <person name="Alfaro M."/>
            <person name="Sun H."/>
            <person name="Tritt A."/>
            <person name="Yoshinaga Y."/>
            <person name="Zwiers L.-H."/>
            <person name="Turgeon B."/>
            <person name="Goodwin S."/>
            <person name="Spatafora J."/>
            <person name="Crous P."/>
            <person name="Grigoriev I."/>
        </authorList>
    </citation>
    <scope>NUCLEOTIDE SEQUENCE</scope>
    <source>
        <strain evidence="2">CBS 116435</strain>
    </source>
</reference>
<dbReference type="Proteomes" id="UP000799441">
    <property type="component" value="Unassembled WGS sequence"/>
</dbReference>
<dbReference type="InterPro" id="IPR009784">
    <property type="entry name" value="DUF1349"/>
</dbReference>
<dbReference type="AlphaFoldDB" id="A0A9P4Q5D1"/>
<dbReference type="Gene3D" id="2.60.120.200">
    <property type="match status" value="1"/>
</dbReference>
<gene>
    <name evidence="2" type="ORF">K431DRAFT_287345</name>
</gene>
<comment type="caution">
    <text evidence="2">The sequence shown here is derived from an EMBL/GenBank/DDBJ whole genome shotgun (WGS) entry which is preliminary data.</text>
</comment>
<evidence type="ECO:0000313" key="3">
    <source>
        <dbReference type="Proteomes" id="UP000799441"/>
    </source>
</evidence>
<dbReference type="PANTHER" id="PTHR35332:SF2">
    <property type="entry name" value="REGULATION OF ENOLASE PROTEIN 1"/>
    <property type="match status" value="1"/>
</dbReference>
<dbReference type="OrthoDB" id="42525at2759"/>
<name>A0A9P4Q5D1_9PEZI</name>
<keyword evidence="3" id="KW-1185">Reference proteome</keyword>
<evidence type="ECO:0000313" key="2">
    <source>
        <dbReference type="EMBL" id="KAF2718746.1"/>
    </source>
</evidence>
<accession>A0A9P4Q5D1</accession>
<protein>
    <submittedName>
        <fullName evidence="2">Uncharacterized protein</fullName>
    </submittedName>
</protein>
<feature type="region of interest" description="Disordered" evidence="1">
    <location>
        <begin position="1"/>
        <end position="24"/>
    </location>
</feature>
<dbReference type="EMBL" id="MU003820">
    <property type="protein sequence ID" value="KAF2718746.1"/>
    <property type="molecule type" value="Genomic_DNA"/>
</dbReference>
<evidence type="ECO:0000256" key="1">
    <source>
        <dbReference type="SAM" id="MobiDB-lite"/>
    </source>
</evidence>
<dbReference type="PANTHER" id="PTHR35332">
    <property type="entry name" value="REGULATION OF ENOLASE PROTEIN 1"/>
    <property type="match status" value="1"/>
</dbReference>